<dbReference type="EMBL" id="JAUMKJ010000114">
    <property type="protein sequence ID" value="MDO3682173.1"/>
    <property type="molecule type" value="Genomic_DNA"/>
</dbReference>
<protein>
    <submittedName>
        <fullName evidence="1">Uncharacterized protein</fullName>
    </submittedName>
</protein>
<keyword evidence="2" id="KW-1185">Reference proteome</keyword>
<name>A0ABT8VMG3_9BACL</name>
<accession>A0ABT8VMG3</accession>
<dbReference type="Proteomes" id="UP001168883">
    <property type="component" value="Unassembled WGS sequence"/>
</dbReference>
<dbReference type="RefSeq" id="WP_302881602.1">
    <property type="nucleotide sequence ID" value="NZ_JAUMKJ010000114.1"/>
</dbReference>
<gene>
    <name evidence="1" type="ORF">Q3C12_34830</name>
</gene>
<evidence type="ECO:0000313" key="1">
    <source>
        <dbReference type="EMBL" id="MDO3682173.1"/>
    </source>
</evidence>
<sequence length="80" mass="9200">MDEIKEMLHTLIQRQDAIDKKLDAIAAQQTELAAELRKISNPAARDDIQAQLDYVAQKLGQHDRDLYVLKRKQTDKEAAR</sequence>
<comment type="caution">
    <text evidence="1">The sequence shown here is derived from an EMBL/GenBank/DDBJ whole genome shotgun (WGS) entry which is preliminary data.</text>
</comment>
<organism evidence="1 2">
    <name type="scientific">Paenibacillus ehimensis</name>
    <dbReference type="NCBI Taxonomy" id="79264"/>
    <lineage>
        <taxon>Bacteria</taxon>
        <taxon>Bacillati</taxon>
        <taxon>Bacillota</taxon>
        <taxon>Bacilli</taxon>
        <taxon>Bacillales</taxon>
        <taxon>Paenibacillaceae</taxon>
        <taxon>Paenibacillus</taxon>
    </lineage>
</organism>
<evidence type="ECO:0000313" key="2">
    <source>
        <dbReference type="Proteomes" id="UP001168883"/>
    </source>
</evidence>
<proteinExistence type="predicted"/>
<reference evidence="1" key="1">
    <citation type="submission" date="2023-07" db="EMBL/GenBank/DDBJ databases">
        <authorList>
            <person name="Aktuganov G."/>
            <person name="Boyko T."/>
            <person name="Delegan Y."/>
            <person name="Galimzianova N."/>
            <person name="Gilvanova E."/>
            <person name="Korobov V."/>
            <person name="Kuzmina L."/>
            <person name="Melentiev A."/>
            <person name="Milman P."/>
            <person name="Ryabova A."/>
            <person name="Stupak E."/>
            <person name="Yasakov T."/>
            <person name="Zharikova N."/>
            <person name="Zhurenko E."/>
        </authorList>
    </citation>
    <scope>NUCLEOTIDE SEQUENCE</scope>
    <source>
        <strain evidence="1">IB-739</strain>
    </source>
</reference>